<keyword evidence="1" id="KW-0812">Transmembrane</keyword>
<keyword evidence="1" id="KW-0472">Membrane</keyword>
<dbReference type="EMBL" id="KV442041">
    <property type="protein sequence ID" value="OAQ29457.1"/>
    <property type="molecule type" value="Genomic_DNA"/>
</dbReference>
<protein>
    <submittedName>
        <fullName evidence="2">Uncharacterized protein</fullName>
    </submittedName>
</protein>
<evidence type="ECO:0000313" key="3">
    <source>
        <dbReference type="Proteomes" id="UP000078512"/>
    </source>
</evidence>
<keyword evidence="1" id="KW-1133">Transmembrane helix</keyword>
<feature type="transmembrane region" description="Helical" evidence="1">
    <location>
        <begin position="142"/>
        <end position="163"/>
    </location>
</feature>
<dbReference type="AlphaFoldDB" id="A0A197JVX6"/>
<accession>A0A197JVX6</accession>
<keyword evidence="3" id="KW-1185">Reference proteome</keyword>
<proteinExistence type="predicted"/>
<sequence length="272" mass="30875">MQQQHHQYHHGYYWRPILLDHYNSIYKIDNRVQHPQQQQPYQQSSPGGYVPQLRQFAFFSPAFNLIIKIACHVCLLSQIPTHYANPRQHKDIRTVLLFIVVGVNVFFRLFFRYYDAPYSCSTNDSWIWYPEYIGDCHCVNTVFALSMILLIAVLVEIGMTLAWGPLSRFPQGAAGGEGNVVIVSPERLQQGTLYPQMQLHQQPILMGHPNQGYRIDEGVQPPTTLPTVRDPSTAASTAFPTTTASSAAGSTEVYSASTFNSPWVLIRLRCQS</sequence>
<gene>
    <name evidence="2" type="ORF">K457DRAFT_19261</name>
</gene>
<feature type="transmembrane region" description="Helical" evidence="1">
    <location>
        <begin position="56"/>
        <end position="75"/>
    </location>
</feature>
<name>A0A197JVX6_9FUNG</name>
<evidence type="ECO:0000313" key="2">
    <source>
        <dbReference type="EMBL" id="OAQ29457.1"/>
    </source>
</evidence>
<dbReference type="OrthoDB" id="10541470at2759"/>
<evidence type="ECO:0000256" key="1">
    <source>
        <dbReference type="SAM" id="Phobius"/>
    </source>
</evidence>
<organism evidence="2 3">
    <name type="scientific">Linnemannia elongata AG-77</name>
    <dbReference type="NCBI Taxonomy" id="1314771"/>
    <lineage>
        <taxon>Eukaryota</taxon>
        <taxon>Fungi</taxon>
        <taxon>Fungi incertae sedis</taxon>
        <taxon>Mucoromycota</taxon>
        <taxon>Mortierellomycotina</taxon>
        <taxon>Mortierellomycetes</taxon>
        <taxon>Mortierellales</taxon>
        <taxon>Mortierellaceae</taxon>
        <taxon>Linnemannia</taxon>
    </lineage>
</organism>
<dbReference type="Proteomes" id="UP000078512">
    <property type="component" value="Unassembled WGS sequence"/>
</dbReference>
<reference evidence="2 3" key="1">
    <citation type="submission" date="2016-05" db="EMBL/GenBank/DDBJ databases">
        <title>Genome sequencing reveals origins of a unique bacterial endosymbiosis in the earliest lineages of terrestrial Fungi.</title>
        <authorList>
            <consortium name="DOE Joint Genome Institute"/>
            <person name="Uehling J."/>
            <person name="Gryganskyi A."/>
            <person name="Hameed K."/>
            <person name="Tschaplinski T."/>
            <person name="Misztal P."/>
            <person name="Wu S."/>
            <person name="Desiro A."/>
            <person name="Vande Pol N."/>
            <person name="Du Z.-Y."/>
            <person name="Zienkiewicz A."/>
            <person name="Zienkiewicz K."/>
            <person name="Morin E."/>
            <person name="Tisserant E."/>
            <person name="Splivallo R."/>
            <person name="Hainaut M."/>
            <person name="Henrissat B."/>
            <person name="Ohm R."/>
            <person name="Kuo A."/>
            <person name="Yan J."/>
            <person name="Lipzen A."/>
            <person name="Nolan M."/>
            <person name="Labutti K."/>
            <person name="Barry K."/>
            <person name="Goldstein A."/>
            <person name="Labbe J."/>
            <person name="Schadt C."/>
            <person name="Tuskan G."/>
            <person name="Grigoriev I."/>
            <person name="Martin F."/>
            <person name="Vilgalys R."/>
            <person name="Bonito G."/>
        </authorList>
    </citation>
    <scope>NUCLEOTIDE SEQUENCE [LARGE SCALE GENOMIC DNA]</scope>
    <source>
        <strain evidence="2 3">AG-77</strain>
    </source>
</reference>
<feature type="transmembrane region" description="Helical" evidence="1">
    <location>
        <begin position="95"/>
        <end position="114"/>
    </location>
</feature>